<gene>
    <name evidence="3" type="ORF">HH215_32300</name>
</gene>
<dbReference type="SUPFAM" id="SSF55347">
    <property type="entry name" value="Glyceraldehyde-3-phosphate dehydrogenase-like, C-terminal domain"/>
    <property type="match status" value="1"/>
</dbReference>
<dbReference type="InterPro" id="IPR036291">
    <property type="entry name" value="NAD(P)-bd_dom_sf"/>
</dbReference>
<keyword evidence="4" id="KW-1185">Reference proteome</keyword>
<organism evidence="3 4">
    <name type="scientific">Cohnella herbarum</name>
    <dbReference type="NCBI Taxonomy" id="2728023"/>
    <lineage>
        <taxon>Bacteria</taxon>
        <taxon>Bacillati</taxon>
        <taxon>Bacillota</taxon>
        <taxon>Bacilli</taxon>
        <taxon>Bacillales</taxon>
        <taxon>Paenibacillaceae</taxon>
        <taxon>Cohnella</taxon>
    </lineage>
</organism>
<evidence type="ECO:0000259" key="2">
    <source>
        <dbReference type="Pfam" id="PF22725"/>
    </source>
</evidence>
<evidence type="ECO:0000313" key="4">
    <source>
        <dbReference type="Proteomes" id="UP000502248"/>
    </source>
</evidence>
<proteinExistence type="predicted"/>
<dbReference type="InterPro" id="IPR000683">
    <property type="entry name" value="Gfo/Idh/MocA-like_OxRdtase_N"/>
</dbReference>
<dbReference type="InterPro" id="IPR055170">
    <property type="entry name" value="GFO_IDH_MocA-like_dom"/>
</dbReference>
<dbReference type="Proteomes" id="UP000502248">
    <property type="component" value="Chromosome"/>
</dbReference>
<dbReference type="AlphaFoldDB" id="A0A7Z2ZQU3"/>
<dbReference type="EMBL" id="CP051680">
    <property type="protein sequence ID" value="QJD87397.1"/>
    <property type="molecule type" value="Genomic_DNA"/>
</dbReference>
<dbReference type="PANTHER" id="PTHR43377">
    <property type="entry name" value="BILIVERDIN REDUCTASE A"/>
    <property type="match status" value="1"/>
</dbReference>
<evidence type="ECO:0000259" key="1">
    <source>
        <dbReference type="Pfam" id="PF01408"/>
    </source>
</evidence>
<dbReference type="RefSeq" id="WP_169283641.1">
    <property type="nucleotide sequence ID" value="NZ_CP051680.1"/>
</dbReference>
<dbReference type="SUPFAM" id="SSF51735">
    <property type="entry name" value="NAD(P)-binding Rossmann-fold domains"/>
    <property type="match status" value="1"/>
</dbReference>
<dbReference type="PANTHER" id="PTHR43377:SF2">
    <property type="entry name" value="BINDING ROSSMANN FOLD OXIDOREDUCTASE, PUTATIVE (AFU_ORTHOLOGUE AFUA_4G00560)-RELATED"/>
    <property type="match status" value="1"/>
</dbReference>
<dbReference type="Pfam" id="PF22725">
    <property type="entry name" value="GFO_IDH_MocA_C3"/>
    <property type="match status" value="1"/>
</dbReference>
<dbReference type="KEGG" id="cheb:HH215_32300"/>
<dbReference type="Gene3D" id="3.30.360.10">
    <property type="entry name" value="Dihydrodipicolinate Reductase, domain 2"/>
    <property type="match status" value="1"/>
</dbReference>
<dbReference type="InterPro" id="IPR051450">
    <property type="entry name" value="Gfo/Idh/MocA_Oxidoreductases"/>
</dbReference>
<feature type="domain" description="GFO/IDH/MocA-like oxidoreductase" evidence="2">
    <location>
        <begin position="131"/>
        <end position="292"/>
    </location>
</feature>
<dbReference type="Gene3D" id="3.40.50.720">
    <property type="entry name" value="NAD(P)-binding Rossmann-like Domain"/>
    <property type="match status" value="1"/>
</dbReference>
<evidence type="ECO:0000313" key="3">
    <source>
        <dbReference type="EMBL" id="QJD87397.1"/>
    </source>
</evidence>
<feature type="domain" description="Gfo/Idh/MocA-like oxidoreductase N-terminal" evidence="1">
    <location>
        <begin position="1"/>
        <end position="121"/>
    </location>
</feature>
<sequence length="390" mass="43450">MKIGIIGYGLRISSLFRNIAETDPECRIVAIADPRKDELRSSFEGNADGIRFFDDADEMLSNVQLDGVVIGTRCNLHTEMALKVLKLNLPLYLEKPVATNYEDLFRLKAGYEASKSQVVVSFPLRNTPLVKLAKEIIDSGKIGTVEHVQAVNNVPYGGVYYHSWYRDEKITGGLFLQKATHDFDYIQYLLGLKPVSVCAMKSKQIFKGHKPAGLKCADCEERHTCEESTIKPVNRERGEYCSFAVDTGNEDSGSALLRYESGMHVNYSQNFFARRGAEKRGARLLGYKGTLEFDWYTGELNVYMHHEPKVETHRFDLNALDGHGGGDGILVRNFIQTMRGAEKSATTLDDGLLSALLCLKAKESAETNTFQNVEWNAELIPSATPASATV</sequence>
<accession>A0A7Z2ZQU3</accession>
<dbReference type="Pfam" id="PF01408">
    <property type="entry name" value="GFO_IDH_MocA"/>
    <property type="match status" value="1"/>
</dbReference>
<name>A0A7Z2ZQU3_9BACL</name>
<protein>
    <submittedName>
        <fullName evidence="3">Gfo/Idh/MocA family oxidoreductase</fullName>
    </submittedName>
</protein>
<dbReference type="GO" id="GO:0000166">
    <property type="term" value="F:nucleotide binding"/>
    <property type="evidence" value="ECO:0007669"/>
    <property type="project" value="InterPro"/>
</dbReference>
<reference evidence="3 4" key="1">
    <citation type="submission" date="2020-04" db="EMBL/GenBank/DDBJ databases">
        <title>Genome sequencing of novel species.</title>
        <authorList>
            <person name="Heo J."/>
            <person name="Kim S.-J."/>
            <person name="Kim J.-S."/>
            <person name="Hong S.-B."/>
            <person name="Kwon S.-W."/>
        </authorList>
    </citation>
    <scope>NUCLEOTIDE SEQUENCE [LARGE SCALE GENOMIC DNA]</scope>
    <source>
        <strain evidence="3 4">MFER-1</strain>
    </source>
</reference>